<feature type="chain" id="PRO_5047422220" description="Secreted protein" evidence="1">
    <location>
        <begin position="25"/>
        <end position="126"/>
    </location>
</feature>
<dbReference type="EMBL" id="JBHSWB010000001">
    <property type="protein sequence ID" value="MFC6660116.1"/>
    <property type="molecule type" value="Genomic_DNA"/>
</dbReference>
<reference evidence="3" key="1">
    <citation type="journal article" date="2019" name="Int. J. Syst. Evol. Microbiol.">
        <title>The Global Catalogue of Microorganisms (GCM) 10K type strain sequencing project: providing services to taxonomists for standard genome sequencing and annotation.</title>
        <authorList>
            <consortium name="The Broad Institute Genomics Platform"/>
            <consortium name="The Broad Institute Genome Sequencing Center for Infectious Disease"/>
            <person name="Wu L."/>
            <person name="Ma J."/>
        </authorList>
    </citation>
    <scope>NUCLEOTIDE SEQUENCE [LARGE SCALE GENOMIC DNA]</scope>
    <source>
        <strain evidence="3">CCUG 63830</strain>
    </source>
</reference>
<evidence type="ECO:0000313" key="3">
    <source>
        <dbReference type="Proteomes" id="UP001596317"/>
    </source>
</evidence>
<organism evidence="2 3">
    <name type="scientific">Deinococcus multiflagellatus</name>
    <dbReference type="NCBI Taxonomy" id="1656887"/>
    <lineage>
        <taxon>Bacteria</taxon>
        <taxon>Thermotogati</taxon>
        <taxon>Deinococcota</taxon>
        <taxon>Deinococci</taxon>
        <taxon>Deinococcales</taxon>
        <taxon>Deinococcaceae</taxon>
        <taxon>Deinococcus</taxon>
    </lineage>
</organism>
<evidence type="ECO:0000313" key="2">
    <source>
        <dbReference type="EMBL" id="MFC6660116.1"/>
    </source>
</evidence>
<keyword evidence="3" id="KW-1185">Reference proteome</keyword>
<proteinExistence type="predicted"/>
<feature type="signal peptide" evidence="1">
    <location>
        <begin position="1"/>
        <end position="24"/>
    </location>
</feature>
<comment type="caution">
    <text evidence="2">The sequence shown here is derived from an EMBL/GenBank/DDBJ whole genome shotgun (WGS) entry which is preliminary data.</text>
</comment>
<dbReference type="Proteomes" id="UP001596317">
    <property type="component" value="Unassembled WGS sequence"/>
</dbReference>
<evidence type="ECO:0000256" key="1">
    <source>
        <dbReference type="SAM" id="SignalP"/>
    </source>
</evidence>
<name>A0ABW1ZH67_9DEIO</name>
<evidence type="ECO:0008006" key="4">
    <source>
        <dbReference type="Google" id="ProtNLM"/>
    </source>
</evidence>
<dbReference type="RefSeq" id="WP_224607904.1">
    <property type="nucleotide sequence ID" value="NZ_JAIQXV010000007.1"/>
</dbReference>
<accession>A0ABW1ZH67</accession>
<protein>
    <recommendedName>
        <fullName evidence="4">Secreted protein</fullName>
    </recommendedName>
</protein>
<gene>
    <name evidence="2" type="ORF">ACFP90_06915</name>
</gene>
<sequence>MRRHTLAALLIGAALVLSAPLSAAAPGAPPPDPCAVKATSRPTITPGIYHVTLTVSKPCVQVQVRLESYVGGTFPRNGWFTLTPSRPLTRDGVPWYWRASVRSASGTTSYPLIIPGMVNPFSPRPQ</sequence>
<keyword evidence="1" id="KW-0732">Signal</keyword>